<dbReference type="RefSeq" id="WP_224610811.1">
    <property type="nucleotide sequence ID" value="NZ_JAIQXV010000016.1"/>
</dbReference>
<organism evidence="2 3">
    <name type="scientific">Deinococcus multiflagellatus</name>
    <dbReference type="NCBI Taxonomy" id="1656887"/>
    <lineage>
        <taxon>Bacteria</taxon>
        <taxon>Thermotogati</taxon>
        <taxon>Deinococcota</taxon>
        <taxon>Deinococci</taxon>
        <taxon>Deinococcales</taxon>
        <taxon>Deinococcaceae</taxon>
        <taxon>Deinococcus</taxon>
    </lineage>
</organism>
<evidence type="ECO:0000313" key="3">
    <source>
        <dbReference type="Proteomes" id="UP001596317"/>
    </source>
</evidence>
<accession>A0ABW1ZSQ1</accession>
<dbReference type="Pfam" id="PF13354">
    <property type="entry name" value="Beta-lactamase2"/>
    <property type="match status" value="1"/>
</dbReference>
<dbReference type="SUPFAM" id="SSF56601">
    <property type="entry name" value="beta-lactamase/transpeptidase-like"/>
    <property type="match status" value="1"/>
</dbReference>
<sequence>MISRVPSTLPLPAGVTGRVSFYVAEYDNKTKLPLRALVLGDPQAVHPLASLFKPLIVQALFQDVDAGKVKLNATYTTTAANRSIELYPPGTNSLQVLAKRAIYQSDNTASDILHLAYGPERLARAVRLQSPCTSVLLTTKAWWGAQAGLIPSVMTRDTAAGARAYGAQPFEQRVQTAKALIAASQKLTGPSVEQQLDVYFHGPTYASDMELNIQNTSTASAYTDLMYRTLSGNALKTQTRAAFRTMLATGCCRPKAPKFNATYWAGKAGSGWGILTLTGYVEGKDGRVYAYTYLNDGSVTTDSEDMELQIRPVVLWIEQNLLALQARR</sequence>
<dbReference type="InterPro" id="IPR000871">
    <property type="entry name" value="Beta-lactam_class-A"/>
</dbReference>
<evidence type="ECO:0000313" key="2">
    <source>
        <dbReference type="EMBL" id="MFC6662527.1"/>
    </source>
</evidence>
<dbReference type="InterPro" id="IPR012338">
    <property type="entry name" value="Beta-lactam/transpept-like"/>
</dbReference>
<comment type="caution">
    <text evidence="2">The sequence shown here is derived from an EMBL/GenBank/DDBJ whole genome shotgun (WGS) entry which is preliminary data.</text>
</comment>
<dbReference type="GO" id="GO:0016787">
    <property type="term" value="F:hydrolase activity"/>
    <property type="evidence" value="ECO:0007669"/>
    <property type="project" value="UniProtKB-KW"/>
</dbReference>
<reference evidence="3" key="1">
    <citation type="journal article" date="2019" name="Int. J. Syst. Evol. Microbiol.">
        <title>The Global Catalogue of Microorganisms (GCM) 10K type strain sequencing project: providing services to taxonomists for standard genome sequencing and annotation.</title>
        <authorList>
            <consortium name="The Broad Institute Genomics Platform"/>
            <consortium name="The Broad Institute Genome Sequencing Center for Infectious Disease"/>
            <person name="Wu L."/>
            <person name="Ma J."/>
        </authorList>
    </citation>
    <scope>NUCLEOTIDE SEQUENCE [LARGE SCALE GENOMIC DNA]</scope>
    <source>
        <strain evidence="3">CCUG 63830</strain>
    </source>
</reference>
<protein>
    <submittedName>
        <fullName evidence="2">Serine hydrolase</fullName>
    </submittedName>
</protein>
<dbReference type="PANTHER" id="PTHR35333">
    <property type="entry name" value="BETA-LACTAMASE"/>
    <property type="match status" value="1"/>
</dbReference>
<keyword evidence="3" id="KW-1185">Reference proteome</keyword>
<dbReference type="Gene3D" id="3.40.710.10">
    <property type="entry name" value="DD-peptidase/beta-lactamase superfamily"/>
    <property type="match status" value="1"/>
</dbReference>
<proteinExistence type="predicted"/>
<dbReference type="EMBL" id="JBHSWB010000002">
    <property type="protein sequence ID" value="MFC6662527.1"/>
    <property type="molecule type" value="Genomic_DNA"/>
</dbReference>
<keyword evidence="2" id="KW-0378">Hydrolase</keyword>
<evidence type="ECO:0000259" key="1">
    <source>
        <dbReference type="Pfam" id="PF13354"/>
    </source>
</evidence>
<gene>
    <name evidence="2" type="ORF">ACFP90_20955</name>
</gene>
<feature type="domain" description="Beta-lactamase class A catalytic" evidence="1">
    <location>
        <begin position="42"/>
        <end position="291"/>
    </location>
</feature>
<dbReference type="Proteomes" id="UP001596317">
    <property type="component" value="Unassembled WGS sequence"/>
</dbReference>
<name>A0ABW1ZSQ1_9DEIO</name>
<dbReference type="InterPro" id="IPR045155">
    <property type="entry name" value="Beta-lactam_cat"/>
</dbReference>
<dbReference type="PANTHER" id="PTHR35333:SF4">
    <property type="entry name" value="SLR0121 PROTEIN"/>
    <property type="match status" value="1"/>
</dbReference>